<dbReference type="AlphaFoldDB" id="A0A4Z1SUK0"/>
<proteinExistence type="predicted"/>
<dbReference type="VEuPathDB" id="GiardiaDB:GMRT_11149"/>
<comment type="caution">
    <text evidence="1">The sequence shown here is derived from an EMBL/GenBank/DDBJ whole genome shotgun (WGS) entry which is preliminary data.</text>
</comment>
<dbReference type="Proteomes" id="UP000315496">
    <property type="component" value="Chromosome 1"/>
</dbReference>
<accession>A0A4Z1SUK0</accession>
<evidence type="ECO:0000313" key="1">
    <source>
        <dbReference type="EMBL" id="TNJ29380.1"/>
    </source>
</evidence>
<organism evidence="1 2">
    <name type="scientific">Giardia muris</name>
    <dbReference type="NCBI Taxonomy" id="5742"/>
    <lineage>
        <taxon>Eukaryota</taxon>
        <taxon>Metamonada</taxon>
        <taxon>Diplomonadida</taxon>
        <taxon>Hexamitidae</taxon>
        <taxon>Giardiinae</taxon>
        <taxon>Giardia</taxon>
    </lineage>
</organism>
<sequence length="654" mass="74252">MAAWFGSAFGLVPARTSSQASFKPPGSTLQLSFSSSSSSTSSISTSPAVSLPSVSLLTTGTQASKLSETLPAPRRLSTPYPQRVPTLEQLAECSLSGLVSSDLLSVSALNVSAFQDPRGPMDVAIDFHVSLLMHQVFLHFRSLHARYRTIGNELQMIHTLNMKTFWFQQVQVATILSSRERICTELSETLLLRRVFTRLIQALQQRLEHRRLAEESRGAFLCRRTWSSLRLKYLRLNDTETLLVTQKRIRLLHVFFDILLWKAHRYQACFRDSELLYRRRLYERAFHDLLRLHTKISSLQVSVTRRLLGLAFSAWQYGFLAALKRNVLALSYSNESPRRHLGLLFDLWRRRATLKRLFSRWFLVSRARRVLHKHVRLRRCLEMRHPKTQVVCAAFLEYLHMRIKINRTVRRLGEMRCLKRAMTGWRSRFIANKKLTQKPVLPVQILDHSPLLSSLPVDISDRSARIPLSLRAISPIDLPISPPPSPTPGPSLHSVEAGIQVGSKAALYAETKEYVYNVLEGRIPPRSQTIDQIVERYCRTPLSDHSAPNAPSLPSSFGSITIPIQYPQAASGLTDPASPSAFAPSFLQVRDRFVASDPPRRFEGSGFLSMPDPEQYIVSGYEMLTARYDLVGSFDNALKKHFRAMSAPRSPHTE</sequence>
<name>A0A4Z1SUK0_GIAMU</name>
<reference evidence="1 2" key="1">
    <citation type="submission" date="2019-05" db="EMBL/GenBank/DDBJ databases">
        <title>The compact genome of Giardia muris reveals important steps in the evolution of intestinal protozoan parasites.</title>
        <authorList>
            <person name="Xu F."/>
            <person name="Jimenez-Gonzalez A."/>
            <person name="Einarsson E."/>
            <person name="Astvaldsson A."/>
            <person name="Peirasmaki D."/>
            <person name="Eckmann L."/>
            <person name="Andersson J.O."/>
            <person name="Svard S.G."/>
            <person name="Jerlstrom-Hultqvist J."/>
        </authorList>
    </citation>
    <scope>NUCLEOTIDE SEQUENCE [LARGE SCALE GENOMIC DNA]</scope>
    <source>
        <strain evidence="1 2">Roberts-Thomson</strain>
    </source>
</reference>
<dbReference type="EMBL" id="VDLU01000001">
    <property type="protein sequence ID" value="TNJ29380.1"/>
    <property type="molecule type" value="Genomic_DNA"/>
</dbReference>
<gene>
    <name evidence="1" type="ORF">GMRT_11149</name>
</gene>
<evidence type="ECO:0000313" key="2">
    <source>
        <dbReference type="Proteomes" id="UP000315496"/>
    </source>
</evidence>
<protein>
    <submittedName>
        <fullName evidence="1">Uncharacterized protein</fullName>
    </submittedName>
</protein>
<keyword evidence="2" id="KW-1185">Reference proteome</keyword>